<dbReference type="AlphaFoldDB" id="A0A369KBK3"/>
<name>A0A369KBK3_9BACT</name>
<dbReference type="RefSeq" id="WP_114544516.1">
    <property type="nucleotide sequence ID" value="NZ_QQBG01000021.1"/>
</dbReference>
<reference evidence="1 2" key="1">
    <citation type="submission" date="2018-07" db="EMBL/GenBank/DDBJ databases">
        <title>Comparative genomics of the Candidatus Parilichlamydiaceae reveals evidence of convergent evolution and genome reduction in the phylum Chlamydiae.</title>
        <authorList>
            <person name="Taylor-Brown A."/>
            <person name="Polkinghorne A."/>
        </authorList>
    </citation>
    <scope>NUCLEOTIDE SEQUENCE [LARGE SCALE GENOMIC DNA]</scope>
    <source>
        <strain evidence="1 2">Hat2</strain>
    </source>
</reference>
<sequence length="498" mass="56799">MKKNKYLSLFLLPSVLPLCQAKHTIPLKRNTILFYGNIPYTTETKFITENAHKYYNKIRTIKFPGIRFHTIQFNGRMGRKVFRILFKTNYCLRAEADYKYTTICSITMKMLMQQSWVQPWALGASAKSIMTVSGPGFDGSSVQTSDLHYQIMPIMTGLKTATLSQAELNKMKNSFMTHAEKTMHRTPQYVAERMLHRFIETPSTANLLQAHAFPEIRGIPSQAFNKRYANNVSLKECSEIIQDCLQAPLEIFFMDRTEPTAGDLIDALKPVWENIRPDTRYKLAQSQSGFTTKGTTTLISCYGGSLTEMVPVLAVNLGKLSPISLIAADIICTQFDLYAHPNDEASESRPTYDCVWGPCGGCALVMIQLADAPHMTSGNRVNHLGIIQNAFQCFKKNMSKSDIANNLLSSWSESLGIHQKIRDLDQWTEASPNRIEGYMEWMVDMYGFEHVFYDLTLLAYEINKEGMLHTLDQDIYDIIQDSFSEDCRRFDIWLFRGV</sequence>
<dbReference type="EMBL" id="QQBG01000021">
    <property type="protein sequence ID" value="RDB31298.1"/>
    <property type="molecule type" value="Genomic_DNA"/>
</dbReference>
<protein>
    <submittedName>
        <fullName evidence="1">Uncharacterized protein</fullName>
    </submittedName>
</protein>
<evidence type="ECO:0000313" key="1">
    <source>
        <dbReference type="EMBL" id="RDB31298.1"/>
    </source>
</evidence>
<keyword evidence="2" id="KW-1185">Reference proteome</keyword>
<dbReference type="Proteomes" id="UP000253816">
    <property type="component" value="Unassembled WGS sequence"/>
</dbReference>
<proteinExistence type="predicted"/>
<gene>
    <name evidence="1" type="ORF">HAT2_00599</name>
</gene>
<dbReference type="OrthoDB" id="9818645at2"/>
<evidence type="ECO:0000313" key="2">
    <source>
        <dbReference type="Proteomes" id="UP000253816"/>
    </source>
</evidence>
<organism evidence="1 2">
    <name type="scientific">Candidatus Similichlamydia laticola</name>
    <dbReference type="NCBI Taxonomy" id="2170265"/>
    <lineage>
        <taxon>Bacteria</taxon>
        <taxon>Pseudomonadati</taxon>
        <taxon>Chlamydiota</taxon>
        <taxon>Chlamydiia</taxon>
        <taxon>Parachlamydiales</taxon>
        <taxon>Candidatus Parilichlamydiaceae</taxon>
        <taxon>Candidatus Similichlamydia</taxon>
    </lineage>
</organism>
<accession>A0A369KBK3</accession>
<comment type="caution">
    <text evidence="1">The sequence shown here is derived from an EMBL/GenBank/DDBJ whole genome shotgun (WGS) entry which is preliminary data.</text>
</comment>